<name>A0A644V8H4_9ZZZZ</name>
<keyword evidence="1" id="KW-1133">Transmembrane helix</keyword>
<dbReference type="EMBL" id="VSSQ01000242">
    <property type="protein sequence ID" value="MPL87628.1"/>
    <property type="molecule type" value="Genomic_DNA"/>
</dbReference>
<feature type="transmembrane region" description="Helical" evidence="1">
    <location>
        <begin position="130"/>
        <end position="151"/>
    </location>
</feature>
<comment type="caution">
    <text evidence="2">The sequence shown here is derived from an EMBL/GenBank/DDBJ whole genome shotgun (WGS) entry which is preliminary data.</text>
</comment>
<keyword evidence="1" id="KW-0472">Membrane</keyword>
<protein>
    <recommendedName>
        <fullName evidence="3">Protein BatD</fullName>
    </recommendedName>
</protein>
<evidence type="ECO:0000313" key="2">
    <source>
        <dbReference type="EMBL" id="MPL87628.1"/>
    </source>
</evidence>
<proteinExistence type="predicted"/>
<dbReference type="AlphaFoldDB" id="A0A644V8H4"/>
<evidence type="ECO:0000256" key="1">
    <source>
        <dbReference type="SAM" id="Phobius"/>
    </source>
</evidence>
<organism evidence="2">
    <name type="scientific">bioreactor metagenome</name>
    <dbReference type="NCBI Taxonomy" id="1076179"/>
    <lineage>
        <taxon>unclassified sequences</taxon>
        <taxon>metagenomes</taxon>
        <taxon>ecological metagenomes</taxon>
    </lineage>
</organism>
<sequence length="282" mass="31975">MNQRDTLLIGDQATFAFKTKVPAGSRFSLQSLQRDLGNGVELAGSPKMDTLSSDSNVTEIQTSFTFTSFDSGSHVIPVINGYLENPDGKIDTVKFDAGKLEVTTIQIDTTTYKPFDVKDQMTYPYTVKEFLPWIGLLVALIALLVIAVRLWRRWREKRALFIKPAEPDSPYIAALKELENIRKERLWQNNQMKLYYTRITDVLREYIEARFALQAMEKTSAEILTELIPAGIDKSDYNSLKELLEVADLVKFAKYIATESENENAIPAAIRFISSTAIKKEE</sequence>
<keyword evidence="1" id="KW-0812">Transmembrane</keyword>
<gene>
    <name evidence="2" type="ORF">SDC9_33629</name>
</gene>
<accession>A0A644V8H4</accession>
<reference evidence="2" key="1">
    <citation type="submission" date="2019-08" db="EMBL/GenBank/DDBJ databases">
        <authorList>
            <person name="Kucharzyk K."/>
            <person name="Murdoch R.W."/>
            <person name="Higgins S."/>
            <person name="Loffler F."/>
        </authorList>
    </citation>
    <scope>NUCLEOTIDE SEQUENCE</scope>
</reference>
<evidence type="ECO:0008006" key="3">
    <source>
        <dbReference type="Google" id="ProtNLM"/>
    </source>
</evidence>